<organism evidence="2 3">
    <name type="scientific">Trifolium medium</name>
    <dbReference type="NCBI Taxonomy" id="97028"/>
    <lineage>
        <taxon>Eukaryota</taxon>
        <taxon>Viridiplantae</taxon>
        <taxon>Streptophyta</taxon>
        <taxon>Embryophyta</taxon>
        <taxon>Tracheophyta</taxon>
        <taxon>Spermatophyta</taxon>
        <taxon>Magnoliopsida</taxon>
        <taxon>eudicotyledons</taxon>
        <taxon>Gunneridae</taxon>
        <taxon>Pentapetalae</taxon>
        <taxon>rosids</taxon>
        <taxon>fabids</taxon>
        <taxon>Fabales</taxon>
        <taxon>Fabaceae</taxon>
        <taxon>Papilionoideae</taxon>
        <taxon>50 kb inversion clade</taxon>
        <taxon>NPAAA clade</taxon>
        <taxon>Hologalegina</taxon>
        <taxon>IRL clade</taxon>
        <taxon>Trifolieae</taxon>
        <taxon>Trifolium</taxon>
    </lineage>
</organism>
<comment type="caution">
    <text evidence="2">The sequence shown here is derived from an EMBL/GenBank/DDBJ whole genome shotgun (WGS) entry which is preliminary data.</text>
</comment>
<keyword evidence="3" id="KW-1185">Reference proteome</keyword>
<name>A0A392QNJ8_9FABA</name>
<evidence type="ECO:0000313" key="3">
    <source>
        <dbReference type="Proteomes" id="UP000265520"/>
    </source>
</evidence>
<proteinExistence type="predicted"/>
<feature type="region of interest" description="Disordered" evidence="1">
    <location>
        <begin position="88"/>
        <end position="133"/>
    </location>
</feature>
<protein>
    <submittedName>
        <fullName evidence="2">Uncharacterized protein</fullName>
    </submittedName>
</protein>
<reference evidence="2 3" key="1">
    <citation type="journal article" date="2018" name="Front. Plant Sci.">
        <title>Red Clover (Trifolium pratense) and Zigzag Clover (T. medium) - A Picture of Genomic Similarities and Differences.</title>
        <authorList>
            <person name="Dluhosova J."/>
            <person name="Istvanek J."/>
            <person name="Nedelnik J."/>
            <person name="Repkova J."/>
        </authorList>
    </citation>
    <scope>NUCLEOTIDE SEQUENCE [LARGE SCALE GENOMIC DNA]</scope>
    <source>
        <strain evidence="3">cv. 10/8</strain>
        <tissue evidence="2">Leaf</tissue>
    </source>
</reference>
<sequence>MKFVVRGVEERGGPLEFVHISKEEDQIGWSAVVSSCDSGDRRYRGPEMALVVGGVFDDSDGDGSEQGNLIVSALGKDEQKGLEVRENFESVPQDSFSKTEVDRPIPSNLHADETKRGDNGCGETDEVIAVRGR</sequence>
<dbReference type="AlphaFoldDB" id="A0A392QNJ8"/>
<dbReference type="EMBL" id="LXQA010150445">
    <property type="protein sequence ID" value="MCI25961.1"/>
    <property type="molecule type" value="Genomic_DNA"/>
</dbReference>
<evidence type="ECO:0000256" key="1">
    <source>
        <dbReference type="SAM" id="MobiDB-lite"/>
    </source>
</evidence>
<evidence type="ECO:0000313" key="2">
    <source>
        <dbReference type="EMBL" id="MCI25961.1"/>
    </source>
</evidence>
<dbReference type="Proteomes" id="UP000265520">
    <property type="component" value="Unassembled WGS sequence"/>
</dbReference>
<accession>A0A392QNJ8</accession>